<protein>
    <submittedName>
        <fullName evidence="2">Uncharacterized protein</fullName>
    </submittedName>
</protein>
<dbReference type="AlphaFoldDB" id="A0A1V6TS32"/>
<dbReference type="STRING" id="254877.A0A1V6TS32"/>
<feature type="compositionally biased region" description="Basic and acidic residues" evidence="1">
    <location>
        <begin position="506"/>
        <end position="530"/>
    </location>
</feature>
<comment type="caution">
    <text evidence="2">The sequence shown here is derived from an EMBL/GenBank/DDBJ whole genome shotgun (WGS) entry which is preliminary data.</text>
</comment>
<feature type="compositionally biased region" description="Basic and acidic residues" evidence="1">
    <location>
        <begin position="488"/>
        <end position="498"/>
    </location>
</feature>
<gene>
    <name evidence="2" type="ORF">PENFLA_c004G05601</name>
</gene>
<feature type="compositionally biased region" description="Polar residues" evidence="1">
    <location>
        <begin position="390"/>
        <end position="402"/>
    </location>
</feature>
<sequence length="530" mass="61002">MQDNILVAVLLSVTFVTPVFAWLFYLWYRSHVTQMHQEGQVFNRRNRDRAQANYEPANGAQNPIFGPYFTPRGWVRPKTRVLSHALRPPQYVHTRQPVFTGNPNSDQHFQGPNQASLRSPQRANQQPNPLSKRQQRKQRALQNKQRQQQQSQNEQPSKQNRQNQRKQKFKNQGQNSQKSPNAHSPNPQGAQNEQYHRWGNAEGQNYQTSNHGGDGWGNDECPQDNQHSAGQNENNDGWGNNFNDDQGGSRNGGSCSPRRGSRDIHNSPREKNSQWGNQHDDDHRRSDGRRESNEQQQHHHGWPNSRPASPDQASRSEVAFGGSWGQSDHGRQGTSYPRSNHSIENHNRYRGRDDDHTKSYKKNKGNSHASPGRNSRTEADTGGDWGQSGCGTRQNSPSWSNHPNEDHNRYSGLGDDDTKSYKKRKGSCYGSPERKSRGRPSPSRDWGNKSRSRSRSNSWGREEAHRSGGSPTWGQDSNVHRDKKKKKERWEIELEENAKRRRSRSPSRERSVAGWDKRSQRSNWKETQDW</sequence>
<feature type="compositionally biased region" description="Basic and acidic residues" evidence="1">
    <location>
        <begin position="260"/>
        <end position="297"/>
    </location>
</feature>
<dbReference type="Proteomes" id="UP000191342">
    <property type="component" value="Unassembled WGS sequence"/>
</dbReference>
<name>A0A1V6TS32_9EURO</name>
<feature type="compositionally biased region" description="Polar residues" evidence="1">
    <location>
        <begin position="202"/>
        <end position="211"/>
    </location>
</feature>
<feature type="compositionally biased region" description="Basic and acidic residues" evidence="1">
    <location>
        <begin position="341"/>
        <end position="358"/>
    </location>
</feature>
<evidence type="ECO:0000313" key="2">
    <source>
        <dbReference type="EMBL" id="OQE28966.1"/>
    </source>
</evidence>
<feature type="compositionally biased region" description="Low complexity" evidence="1">
    <location>
        <begin position="230"/>
        <end position="248"/>
    </location>
</feature>
<keyword evidence="3" id="KW-1185">Reference proteome</keyword>
<reference evidence="3" key="1">
    <citation type="journal article" date="2017" name="Nat. Microbiol.">
        <title>Global analysis of biosynthetic gene clusters reveals vast potential of secondary metabolite production in Penicillium species.</title>
        <authorList>
            <person name="Nielsen J.C."/>
            <person name="Grijseels S."/>
            <person name="Prigent S."/>
            <person name="Ji B."/>
            <person name="Dainat J."/>
            <person name="Nielsen K.F."/>
            <person name="Frisvad J.C."/>
            <person name="Workman M."/>
            <person name="Nielsen J."/>
        </authorList>
    </citation>
    <scope>NUCLEOTIDE SEQUENCE [LARGE SCALE GENOMIC DNA]</scope>
    <source>
        <strain evidence="3">IBT 14082</strain>
    </source>
</reference>
<feature type="compositionally biased region" description="Low complexity" evidence="1">
    <location>
        <begin position="140"/>
        <end position="162"/>
    </location>
</feature>
<feature type="compositionally biased region" description="Polar residues" evidence="1">
    <location>
        <begin position="97"/>
        <end position="129"/>
    </location>
</feature>
<feature type="compositionally biased region" description="Polar residues" evidence="1">
    <location>
        <begin position="176"/>
        <end position="193"/>
    </location>
</feature>
<proteinExistence type="predicted"/>
<evidence type="ECO:0000313" key="3">
    <source>
        <dbReference type="Proteomes" id="UP000191342"/>
    </source>
</evidence>
<organism evidence="2 3">
    <name type="scientific">Penicillium flavigenum</name>
    <dbReference type="NCBI Taxonomy" id="254877"/>
    <lineage>
        <taxon>Eukaryota</taxon>
        <taxon>Fungi</taxon>
        <taxon>Dikarya</taxon>
        <taxon>Ascomycota</taxon>
        <taxon>Pezizomycotina</taxon>
        <taxon>Eurotiomycetes</taxon>
        <taxon>Eurotiomycetidae</taxon>
        <taxon>Eurotiales</taxon>
        <taxon>Aspergillaceae</taxon>
        <taxon>Penicillium</taxon>
    </lineage>
</organism>
<dbReference type="OrthoDB" id="4362457at2759"/>
<evidence type="ECO:0000256" key="1">
    <source>
        <dbReference type="SAM" id="MobiDB-lite"/>
    </source>
</evidence>
<accession>A0A1V6TS32</accession>
<dbReference type="EMBL" id="MLQL01000004">
    <property type="protein sequence ID" value="OQE28966.1"/>
    <property type="molecule type" value="Genomic_DNA"/>
</dbReference>
<feature type="region of interest" description="Disordered" evidence="1">
    <location>
        <begin position="86"/>
        <end position="530"/>
    </location>
</feature>